<reference evidence="1 2" key="1">
    <citation type="journal article" date="2019" name="Int. J. Syst. Evol. Microbiol.">
        <title>The Global Catalogue of Microorganisms (GCM) 10K type strain sequencing project: providing services to taxonomists for standard genome sequencing and annotation.</title>
        <authorList>
            <consortium name="The Broad Institute Genomics Platform"/>
            <consortium name="The Broad Institute Genome Sequencing Center for Infectious Disease"/>
            <person name="Wu L."/>
            <person name="Ma J."/>
        </authorList>
    </citation>
    <scope>NUCLEOTIDE SEQUENCE [LARGE SCALE GENOMIC DNA]</scope>
    <source>
        <strain evidence="1 2">CGMCC 1.3240</strain>
    </source>
</reference>
<dbReference type="AlphaFoldDB" id="A0ABD5VAI0"/>
<keyword evidence="2" id="KW-1185">Reference proteome</keyword>
<gene>
    <name evidence="1" type="ORF">ACFQGH_12050</name>
</gene>
<comment type="caution">
    <text evidence="1">The sequence shown here is derived from an EMBL/GenBank/DDBJ whole genome shotgun (WGS) entry which is preliminary data.</text>
</comment>
<evidence type="ECO:0000313" key="2">
    <source>
        <dbReference type="Proteomes" id="UP001596312"/>
    </source>
</evidence>
<dbReference type="Proteomes" id="UP001596312">
    <property type="component" value="Unassembled WGS sequence"/>
</dbReference>
<protein>
    <submittedName>
        <fullName evidence="1">Uncharacterized protein</fullName>
    </submittedName>
</protein>
<dbReference type="RefSeq" id="WP_340604454.1">
    <property type="nucleotide sequence ID" value="NZ_JBBMXV010000003.1"/>
</dbReference>
<organism evidence="1 2">
    <name type="scientific">Halalkalicoccus tibetensis</name>
    <dbReference type="NCBI Taxonomy" id="175632"/>
    <lineage>
        <taxon>Archaea</taxon>
        <taxon>Methanobacteriati</taxon>
        <taxon>Methanobacteriota</taxon>
        <taxon>Stenosarchaea group</taxon>
        <taxon>Halobacteria</taxon>
        <taxon>Halobacteriales</taxon>
        <taxon>Halococcaceae</taxon>
        <taxon>Halalkalicoccus</taxon>
    </lineage>
</organism>
<sequence>MSIGVPQTTLLDQIKHQIDSGEYRGALSTYRDFREALPDCEHDPARLRMVDEAEEAARASFRTGAVGFESQMNTLVFVARRLVEEPPKNA</sequence>
<dbReference type="EMBL" id="JBHSXQ010000003">
    <property type="protein sequence ID" value="MFC6905924.1"/>
    <property type="molecule type" value="Genomic_DNA"/>
</dbReference>
<name>A0ABD5VAI0_9EURY</name>
<evidence type="ECO:0000313" key="1">
    <source>
        <dbReference type="EMBL" id="MFC6905924.1"/>
    </source>
</evidence>
<proteinExistence type="predicted"/>
<accession>A0ABD5VAI0</accession>